<dbReference type="Gene3D" id="2.40.170.20">
    <property type="entry name" value="TonB-dependent receptor, beta-barrel domain"/>
    <property type="match status" value="1"/>
</dbReference>
<protein>
    <submittedName>
        <fullName evidence="14">TonB-dependent receptor</fullName>
    </submittedName>
</protein>
<dbReference type="Gene3D" id="2.170.130.10">
    <property type="entry name" value="TonB-dependent receptor, plug domain"/>
    <property type="match status" value="1"/>
</dbReference>
<evidence type="ECO:0000256" key="7">
    <source>
        <dbReference type="ARBA" id="ARBA00023136"/>
    </source>
</evidence>
<keyword evidence="3 10" id="KW-1134">Transmembrane beta strand</keyword>
<dbReference type="PANTHER" id="PTHR30069:SF29">
    <property type="entry name" value="HEMOGLOBIN AND HEMOGLOBIN-HAPTOGLOBIN-BINDING PROTEIN 1-RELATED"/>
    <property type="match status" value="1"/>
</dbReference>
<dbReference type="SUPFAM" id="SSF49464">
    <property type="entry name" value="Carboxypeptidase regulatory domain-like"/>
    <property type="match status" value="1"/>
</dbReference>
<dbReference type="GO" id="GO:0044718">
    <property type="term" value="P:siderophore transmembrane transport"/>
    <property type="evidence" value="ECO:0007669"/>
    <property type="project" value="TreeGrafter"/>
</dbReference>
<evidence type="ECO:0000256" key="11">
    <source>
        <dbReference type="RuleBase" id="RU003357"/>
    </source>
</evidence>
<feature type="domain" description="TonB-dependent receptor-like beta-barrel" evidence="12">
    <location>
        <begin position="247"/>
        <end position="683"/>
    </location>
</feature>
<reference evidence="14" key="1">
    <citation type="journal article" date="2020" name="mSystems">
        <title>Genome- and Community-Level Interaction Insights into Carbon Utilization and Element Cycling Functions of Hydrothermarchaeota in Hydrothermal Sediment.</title>
        <authorList>
            <person name="Zhou Z."/>
            <person name="Liu Y."/>
            <person name="Xu W."/>
            <person name="Pan J."/>
            <person name="Luo Z.H."/>
            <person name="Li M."/>
        </authorList>
    </citation>
    <scope>NUCLEOTIDE SEQUENCE [LARGE SCALE GENOMIC DNA]</scope>
    <source>
        <strain evidence="14">SpSt-488</strain>
    </source>
</reference>
<evidence type="ECO:0000256" key="8">
    <source>
        <dbReference type="ARBA" id="ARBA00023170"/>
    </source>
</evidence>
<dbReference type="InterPro" id="IPR000531">
    <property type="entry name" value="Beta-barrel_TonB"/>
</dbReference>
<dbReference type="SUPFAM" id="SSF56935">
    <property type="entry name" value="Porins"/>
    <property type="match status" value="1"/>
</dbReference>
<keyword evidence="9 10" id="KW-0998">Cell outer membrane</keyword>
<dbReference type="InterPro" id="IPR036942">
    <property type="entry name" value="Beta-barrel_TonB_sf"/>
</dbReference>
<gene>
    <name evidence="14" type="ORF">ENS41_05395</name>
</gene>
<dbReference type="CDD" id="cd01347">
    <property type="entry name" value="ligand_gated_channel"/>
    <property type="match status" value="1"/>
</dbReference>
<comment type="similarity">
    <text evidence="10 11">Belongs to the TonB-dependent receptor family.</text>
</comment>
<dbReference type="InterPro" id="IPR008969">
    <property type="entry name" value="CarboxyPept-like_regulatory"/>
</dbReference>
<evidence type="ECO:0000256" key="3">
    <source>
        <dbReference type="ARBA" id="ARBA00022452"/>
    </source>
</evidence>
<evidence type="ECO:0000256" key="4">
    <source>
        <dbReference type="ARBA" id="ARBA00022692"/>
    </source>
</evidence>
<comment type="caution">
    <text evidence="14">The sequence shown here is derived from an EMBL/GenBank/DDBJ whole genome shotgun (WGS) entry which is preliminary data.</text>
</comment>
<evidence type="ECO:0000259" key="12">
    <source>
        <dbReference type="Pfam" id="PF00593"/>
    </source>
</evidence>
<proteinExistence type="inferred from homology"/>
<name>A0A7C4CB71_UNCW3</name>
<evidence type="ECO:0000256" key="10">
    <source>
        <dbReference type="PROSITE-ProRule" id="PRU01360"/>
    </source>
</evidence>
<dbReference type="InterPro" id="IPR037066">
    <property type="entry name" value="Plug_dom_sf"/>
</dbReference>
<evidence type="ECO:0000259" key="13">
    <source>
        <dbReference type="Pfam" id="PF07715"/>
    </source>
</evidence>
<keyword evidence="5" id="KW-0732">Signal</keyword>
<dbReference type="InterPro" id="IPR012910">
    <property type="entry name" value="Plug_dom"/>
</dbReference>
<dbReference type="GO" id="GO:0009279">
    <property type="term" value="C:cell outer membrane"/>
    <property type="evidence" value="ECO:0007669"/>
    <property type="project" value="UniProtKB-SubCell"/>
</dbReference>
<evidence type="ECO:0000256" key="1">
    <source>
        <dbReference type="ARBA" id="ARBA00004571"/>
    </source>
</evidence>
<accession>A0A7C4CB71</accession>
<sequence length="715" mass="76486">MSMKLDMAFILALAAVSVGTGNTGVVVGVVTEAATGSPIPQANVVIVGSELGSATDESGRYLIRGVAAGRHVVAASAVGYETLTRTATVPAFGRAELNFRLAVKPVEMAPVEVRPPERVLADGPVPTEVVTQTAIVEKCAANVQEALRWQPGVSVKTNCPCSNAGEVQIQGMAGKYTQVLVDGAPTITDAGSCYGLTNLPAENVERLEVVKGPGGLRLSSDAIAGAVNIVTKSADRTGGSVGVTAGSYGTLNLGATMSLKTDSTGVTATLSKSRTDPVDVDRDGNSDYVKSDRTALALKALRRLGAGLTLVAAANVGVEERHGGALERIAGRSNDGLYQNPNILQWGPTATLEWQPAAATSFTLRGAYSDYRQRVFAAEQWFTAFEDVVLVEAAGRQRLGAGQELQATLAHRYERLVENMRVGVRRVRVFGATVQDDIRFGGFTITPHVRVEHHSDYGPFLTPGIAGQYRPAAPVTLRGSFGLGSRTPPTFSKLTHFCPGQGMYDFIQNPELRPERSTGGNLGVEYHPGDFVVAASLFRTNLRDMIEERLVEYDTLSRLRKYQHLNVGAIANQGFELNCGLRPIGGFSFRGGYAFTDARNRESGEALAYRSRHSANWQVAFENAPAALKVSLTGELVGSMPTQRREDEQLVPGPMSPTYTLWNVRAAKEFGSVLMLSAGIDNVFGYVQSGWLVEDVPLWGPSRGRAVNFGARFTF</sequence>
<dbReference type="InterPro" id="IPR039426">
    <property type="entry name" value="TonB-dep_rcpt-like"/>
</dbReference>
<evidence type="ECO:0000256" key="2">
    <source>
        <dbReference type="ARBA" id="ARBA00022448"/>
    </source>
</evidence>
<evidence type="ECO:0000256" key="6">
    <source>
        <dbReference type="ARBA" id="ARBA00023077"/>
    </source>
</evidence>
<dbReference type="Pfam" id="PF13620">
    <property type="entry name" value="CarboxypepD_reg"/>
    <property type="match status" value="1"/>
</dbReference>
<feature type="domain" description="TonB-dependent receptor plug" evidence="13">
    <location>
        <begin position="121"/>
        <end position="226"/>
    </location>
</feature>
<evidence type="ECO:0000256" key="5">
    <source>
        <dbReference type="ARBA" id="ARBA00022729"/>
    </source>
</evidence>
<dbReference type="Pfam" id="PF07715">
    <property type="entry name" value="Plug"/>
    <property type="match status" value="1"/>
</dbReference>
<dbReference type="AlphaFoldDB" id="A0A7C4CB71"/>
<keyword evidence="8 14" id="KW-0675">Receptor</keyword>
<evidence type="ECO:0000313" key="14">
    <source>
        <dbReference type="EMBL" id="HGK28372.1"/>
    </source>
</evidence>
<evidence type="ECO:0000256" key="9">
    <source>
        <dbReference type="ARBA" id="ARBA00023237"/>
    </source>
</evidence>
<keyword evidence="6 11" id="KW-0798">TonB box</keyword>
<dbReference type="Gene3D" id="2.60.40.1120">
    <property type="entry name" value="Carboxypeptidase-like, regulatory domain"/>
    <property type="match status" value="1"/>
</dbReference>
<dbReference type="Pfam" id="PF00593">
    <property type="entry name" value="TonB_dep_Rec_b-barrel"/>
    <property type="match status" value="1"/>
</dbReference>
<keyword evidence="4 10" id="KW-0812">Transmembrane</keyword>
<keyword evidence="2 10" id="KW-0813">Transport</keyword>
<organism evidence="14">
    <name type="scientific">candidate division WOR-3 bacterium</name>
    <dbReference type="NCBI Taxonomy" id="2052148"/>
    <lineage>
        <taxon>Bacteria</taxon>
        <taxon>Bacteria division WOR-3</taxon>
    </lineage>
</organism>
<dbReference type="PROSITE" id="PS52016">
    <property type="entry name" value="TONB_DEPENDENT_REC_3"/>
    <property type="match status" value="1"/>
</dbReference>
<comment type="subcellular location">
    <subcellularLocation>
        <location evidence="1 10">Cell outer membrane</location>
        <topology evidence="1 10">Multi-pass membrane protein</topology>
    </subcellularLocation>
</comment>
<dbReference type="PANTHER" id="PTHR30069">
    <property type="entry name" value="TONB-DEPENDENT OUTER MEMBRANE RECEPTOR"/>
    <property type="match status" value="1"/>
</dbReference>
<keyword evidence="7 10" id="KW-0472">Membrane</keyword>
<dbReference type="GO" id="GO:0015344">
    <property type="term" value="F:siderophore uptake transmembrane transporter activity"/>
    <property type="evidence" value="ECO:0007669"/>
    <property type="project" value="TreeGrafter"/>
</dbReference>
<dbReference type="EMBL" id="DSUT01000112">
    <property type="protein sequence ID" value="HGK28372.1"/>
    <property type="molecule type" value="Genomic_DNA"/>
</dbReference>